<keyword evidence="4" id="KW-1185">Reference proteome</keyword>
<evidence type="ECO:0000313" key="4">
    <source>
        <dbReference type="Proteomes" id="UP000199469"/>
    </source>
</evidence>
<dbReference type="OrthoDB" id="1050181at2"/>
<dbReference type="NCBIfam" id="TIGR03741">
    <property type="entry name" value="PRTRC_E"/>
    <property type="match status" value="1"/>
</dbReference>
<proteinExistence type="predicted"/>
<evidence type="ECO:0000259" key="2">
    <source>
        <dbReference type="Pfam" id="PF19556"/>
    </source>
</evidence>
<reference evidence="4" key="1">
    <citation type="submission" date="2016-10" db="EMBL/GenBank/DDBJ databases">
        <authorList>
            <person name="Varghese N."/>
            <person name="Submissions S."/>
        </authorList>
    </citation>
    <scope>NUCLEOTIDE SEQUENCE [LARGE SCALE GENOMIC DNA]</scope>
    <source>
        <strain evidence="4">DSM 17724</strain>
    </source>
</reference>
<evidence type="ECO:0000313" key="3">
    <source>
        <dbReference type="EMBL" id="SEW24738.1"/>
    </source>
</evidence>
<dbReference type="STRING" id="356305.SAMN05421841_1815"/>
<dbReference type="RefSeq" id="WP_089791646.1">
    <property type="nucleotide sequence ID" value="NZ_FOIU01000001.1"/>
</dbReference>
<dbReference type="AlphaFoldDB" id="A0A1I0QCX1"/>
<dbReference type="Proteomes" id="UP000199469">
    <property type="component" value="Unassembled WGS sequence"/>
</dbReference>
<evidence type="ECO:0000256" key="1">
    <source>
        <dbReference type="SAM" id="MobiDB-lite"/>
    </source>
</evidence>
<sequence length="176" mass="20025">MNTQFFNQIGEMNLNGTILLTIAKGVENNLIVSVTLQNDGCGDDAKNIIPPLTLKGTADELDSGFFERITTPLQTTSGLLDNMEEYMKKLDETRKNSAMEKEKTDKEKKVQDDKEKKYKEAMSKADALEKEGKYKEAWTALPKTSEYPDHAEIIRKRQNDFARKFAPSFFDQETAE</sequence>
<feature type="domain" description="ParB-related ThiF-related cassette protein E" evidence="2">
    <location>
        <begin position="1"/>
        <end position="173"/>
    </location>
</feature>
<organism evidence="3 4">
    <name type="scientific">Chryseobacterium wanjuense</name>
    <dbReference type="NCBI Taxonomy" id="356305"/>
    <lineage>
        <taxon>Bacteria</taxon>
        <taxon>Pseudomonadati</taxon>
        <taxon>Bacteroidota</taxon>
        <taxon>Flavobacteriia</taxon>
        <taxon>Flavobacteriales</taxon>
        <taxon>Weeksellaceae</taxon>
        <taxon>Chryseobacterium group</taxon>
        <taxon>Chryseobacterium</taxon>
    </lineage>
</organism>
<dbReference type="EMBL" id="FOIU01000001">
    <property type="protein sequence ID" value="SEW24738.1"/>
    <property type="molecule type" value="Genomic_DNA"/>
</dbReference>
<accession>A0A1I0QCX1</accession>
<protein>
    <submittedName>
        <fullName evidence="3">PRTRC system protein E</fullName>
    </submittedName>
</protein>
<feature type="region of interest" description="Disordered" evidence="1">
    <location>
        <begin position="92"/>
        <end position="115"/>
    </location>
</feature>
<dbReference type="Pfam" id="PF19556">
    <property type="entry name" value="PRTRC_E"/>
    <property type="match status" value="1"/>
</dbReference>
<gene>
    <name evidence="3" type="ORF">SAMN05421841_1815</name>
</gene>
<name>A0A1I0QCX1_9FLAO</name>
<dbReference type="InterPro" id="IPR022273">
    <property type="entry name" value="PRTRC_protein-E"/>
</dbReference>